<feature type="transmembrane region" description="Helical" evidence="1">
    <location>
        <begin position="20"/>
        <end position="42"/>
    </location>
</feature>
<feature type="transmembrane region" description="Helical" evidence="1">
    <location>
        <begin position="79"/>
        <end position="101"/>
    </location>
</feature>
<name>A0ABS5B1P6_9STRE</name>
<proteinExistence type="predicted"/>
<dbReference type="InterPro" id="IPR006976">
    <property type="entry name" value="VanZ-like"/>
</dbReference>
<keyword evidence="1" id="KW-0812">Transmembrane</keyword>
<evidence type="ECO:0000313" key="3">
    <source>
        <dbReference type="EMBL" id="MBP2622749.1"/>
    </source>
</evidence>
<gene>
    <name evidence="3" type="ORF">C4K46_02210</name>
</gene>
<dbReference type="Pfam" id="PF04892">
    <property type="entry name" value="VanZ"/>
    <property type="match status" value="1"/>
</dbReference>
<comment type="caution">
    <text evidence="3">The sequence shown here is derived from an EMBL/GenBank/DDBJ whole genome shotgun (WGS) entry which is preliminary data.</text>
</comment>
<sequence>MKKVDWNLEEDAQLTSKAGLLLRGGIILYLVLLALMCFLPQVSDGMETPGIQHFGRLVVLLVPFNSLVNLGQVTTGLQLFKIIIQNLMNIFLLFPLILQLLWIYPALRRLKRVLVLSFSISLFIECSQLLLDFFLDANRVFELDDLWTNTLGGYLAWLVFQKSYACWQKTKKSS</sequence>
<reference evidence="3 4" key="1">
    <citation type="submission" date="2018-02" db="EMBL/GenBank/DDBJ databases">
        <title>Draft genome sequence of Streptococcus oricebi CCUG 70868T type strain.</title>
        <authorList>
            <person name="Mendez V."/>
            <person name="Salva-Serra F."/>
            <person name="Jaen-Luchoro D."/>
            <person name="Gonzales-Siles L."/>
            <person name="Karlsson R."/>
            <person name="Engstrom-Jakobsson H."/>
            <person name="Busquets A."/>
            <person name="Gomila M."/>
            <person name="Pineiro-Iglesias B."/>
            <person name="Bennasar-Figueras A."/>
            <person name="Seeger M."/>
            <person name="Moore E."/>
        </authorList>
    </citation>
    <scope>NUCLEOTIDE SEQUENCE [LARGE SCALE GENOMIC DNA]</scope>
    <source>
        <strain evidence="3 4">CCUG 70868</strain>
    </source>
</reference>
<feature type="transmembrane region" description="Helical" evidence="1">
    <location>
        <begin position="113"/>
        <end position="131"/>
    </location>
</feature>
<evidence type="ECO:0000259" key="2">
    <source>
        <dbReference type="Pfam" id="PF04892"/>
    </source>
</evidence>
<dbReference type="PANTHER" id="PTHR36834">
    <property type="entry name" value="MEMBRANE PROTEIN-RELATED"/>
    <property type="match status" value="1"/>
</dbReference>
<accession>A0ABS5B1P6</accession>
<dbReference type="InterPro" id="IPR053150">
    <property type="entry name" value="Teicoplanin_resist-assoc"/>
</dbReference>
<protein>
    <recommendedName>
        <fullName evidence="2">VanZ-like domain-containing protein</fullName>
    </recommendedName>
</protein>
<keyword evidence="1" id="KW-1133">Transmembrane helix</keyword>
<dbReference type="EMBL" id="PRDG01000001">
    <property type="protein sequence ID" value="MBP2622749.1"/>
    <property type="molecule type" value="Genomic_DNA"/>
</dbReference>
<feature type="domain" description="VanZ-like" evidence="2">
    <location>
        <begin position="27"/>
        <end position="160"/>
    </location>
</feature>
<keyword evidence="4" id="KW-1185">Reference proteome</keyword>
<evidence type="ECO:0000256" key="1">
    <source>
        <dbReference type="SAM" id="Phobius"/>
    </source>
</evidence>
<feature type="transmembrane region" description="Helical" evidence="1">
    <location>
        <begin position="151"/>
        <end position="167"/>
    </location>
</feature>
<dbReference type="Proteomes" id="UP001519296">
    <property type="component" value="Unassembled WGS sequence"/>
</dbReference>
<evidence type="ECO:0000313" key="4">
    <source>
        <dbReference type="Proteomes" id="UP001519296"/>
    </source>
</evidence>
<organism evidence="3 4">
    <name type="scientific">Streptococcus oricebi</name>
    <dbReference type="NCBI Taxonomy" id="1547447"/>
    <lineage>
        <taxon>Bacteria</taxon>
        <taxon>Bacillati</taxon>
        <taxon>Bacillota</taxon>
        <taxon>Bacilli</taxon>
        <taxon>Lactobacillales</taxon>
        <taxon>Streptococcaceae</taxon>
        <taxon>Streptococcus</taxon>
    </lineage>
</organism>
<dbReference type="PANTHER" id="PTHR36834:SF2">
    <property type="entry name" value="MEMBRANE PROTEIN"/>
    <property type="match status" value="1"/>
</dbReference>
<keyword evidence="1" id="KW-0472">Membrane</keyword>
<dbReference type="RefSeq" id="WP_209626903.1">
    <property type="nucleotide sequence ID" value="NZ_PRDG01000001.1"/>
</dbReference>